<sequence>MIDAARLPARQTCRIQRRFYNTVNAPAVPRLKVGERSPAFKGTPVPPPSVRLLLQRA</sequence>
<dbReference type="EMBL" id="JMCB01000015">
    <property type="protein sequence ID" value="KFE64030.1"/>
    <property type="molecule type" value="Genomic_DNA"/>
</dbReference>
<evidence type="ECO:0000313" key="1">
    <source>
        <dbReference type="EMBL" id="KFE64030.1"/>
    </source>
</evidence>
<organism evidence="1 2">
    <name type="scientific">Hyalangium minutum</name>
    <dbReference type="NCBI Taxonomy" id="394096"/>
    <lineage>
        <taxon>Bacteria</taxon>
        <taxon>Pseudomonadati</taxon>
        <taxon>Myxococcota</taxon>
        <taxon>Myxococcia</taxon>
        <taxon>Myxococcales</taxon>
        <taxon>Cystobacterineae</taxon>
        <taxon>Archangiaceae</taxon>
        <taxon>Hyalangium</taxon>
    </lineage>
</organism>
<proteinExistence type="predicted"/>
<dbReference type="Proteomes" id="UP000028725">
    <property type="component" value="Unassembled WGS sequence"/>
</dbReference>
<evidence type="ECO:0000313" key="2">
    <source>
        <dbReference type="Proteomes" id="UP000028725"/>
    </source>
</evidence>
<gene>
    <name evidence="1" type="ORF">DB31_2443</name>
</gene>
<comment type="caution">
    <text evidence="1">The sequence shown here is derived from an EMBL/GenBank/DDBJ whole genome shotgun (WGS) entry which is preliminary data.</text>
</comment>
<protein>
    <submittedName>
        <fullName evidence="1">Uncharacterized protein</fullName>
    </submittedName>
</protein>
<reference evidence="1" key="1">
    <citation type="submission" date="2014-04" db="EMBL/GenBank/DDBJ databases">
        <title>Genome assembly of Hyalangium minutum DSM 14724.</title>
        <authorList>
            <person name="Sharma G."/>
            <person name="Subramanian S."/>
        </authorList>
    </citation>
    <scope>NUCLEOTIDE SEQUENCE [LARGE SCALE GENOMIC DNA]</scope>
    <source>
        <strain evidence="1">DSM 14724</strain>
    </source>
</reference>
<dbReference type="AlphaFoldDB" id="A0A085W8L7"/>
<accession>A0A085W8L7</accession>
<name>A0A085W8L7_9BACT</name>
<keyword evidence="2" id="KW-1185">Reference proteome</keyword>